<feature type="transmembrane region" description="Helical" evidence="6">
    <location>
        <begin position="154"/>
        <end position="179"/>
    </location>
</feature>
<evidence type="ECO:0000259" key="7">
    <source>
        <dbReference type="Pfam" id="PF02683"/>
    </source>
</evidence>
<dbReference type="Pfam" id="PF02683">
    <property type="entry name" value="DsbD_TM"/>
    <property type="match status" value="1"/>
</dbReference>
<dbReference type="eggNOG" id="COG0785">
    <property type="taxonomic scope" value="Bacteria"/>
</dbReference>
<proteinExistence type="inferred from homology"/>
<protein>
    <submittedName>
        <fullName evidence="8">Cytochrome c biogenesis protein</fullName>
    </submittedName>
</protein>
<dbReference type="PANTHER" id="PTHR31272:SF6">
    <property type="entry name" value="CYTOCHROME C-TYPE BIOGENESIS CCDA-LIKE CHLOROPLASTIC PROTEIN"/>
    <property type="match status" value="1"/>
</dbReference>
<dbReference type="GO" id="GO:0017004">
    <property type="term" value="P:cytochrome complex assembly"/>
    <property type="evidence" value="ECO:0007669"/>
    <property type="project" value="InterPro"/>
</dbReference>
<evidence type="ECO:0000256" key="2">
    <source>
        <dbReference type="ARBA" id="ARBA00006143"/>
    </source>
</evidence>
<feature type="transmembrane region" description="Helical" evidence="6">
    <location>
        <begin position="185"/>
        <end position="213"/>
    </location>
</feature>
<dbReference type="InterPro" id="IPR003834">
    <property type="entry name" value="Cyt_c_assmbl_TM_dom"/>
</dbReference>
<dbReference type="STRING" id="1527444.ucyna2_00727"/>
<evidence type="ECO:0000256" key="4">
    <source>
        <dbReference type="ARBA" id="ARBA00022989"/>
    </source>
</evidence>
<comment type="subcellular location">
    <subcellularLocation>
        <location evidence="1">Membrane</location>
        <topology evidence="1">Multi-pass membrane protein</topology>
    </subcellularLocation>
</comment>
<dbReference type="Proteomes" id="UP000028922">
    <property type="component" value="Unassembled WGS sequence"/>
</dbReference>
<sequence length="253" mass="27943">MFYVAILNSLETKLYFIEQFADKLVSAQLEHINLLGFVIILFSGLLTSLNPCVVSMLPVTIAYIGCHESQKKFQGFIQSILFSLGLATTLVLLGIIAALLGKIYGQIGIQLPIFVSIVSILMGFNLLGLISFHFPSMRIENWLLNKFHLRVRTYLLGMTFGLVASPCSTPVLATLLTWITSTQNLALGASVLLAYTIGYVSPLILVGTFTATLKQMLEFRRWSAIINPISAILLIVFGIFSLLSHVSLNYFSK</sequence>
<evidence type="ECO:0000313" key="8">
    <source>
        <dbReference type="EMBL" id="KFF41416.1"/>
    </source>
</evidence>
<feature type="transmembrane region" description="Helical" evidence="6">
    <location>
        <begin position="34"/>
        <end position="64"/>
    </location>
</feature>
<name>A0A086CGV2_9CHRO</name>
<gene>
    <name evidence="8" type="ORF">ucyna2_00727</name>
</gene>
<keyword evidence="3 6" id="KW-0812">Transmembrane</keyword>
<evidence type="ECO:0000256" key="5">
    <source>
        <dbReference type="ARBA" id="ARBA00023136"/>
    </source>
</evidence>
<evidence type="ECO:0000313" key="9">
    <source>
        <dbReference type="Proteomes" id="UP000028922"/>
    </source>
</evidence>
<dbReference type="PANTHER" id="PTHR31272">
    <property type="entry name" value="CYTOCHROME C-TYPE BIOGENESIS PROTEIN HI_1454-RELATED"/>
    <property type="match status" value="1"/>
</dbReference>
<organism evidence="8 9">
    <name type="scientific">Candidatus Atelocyanobacterium thalassa isolate SIO64986</name>
    <dbReference type="NCBI Taxonomy" id="1527444"/>
    <lineage>
        <taxon>Bacteria</taxon>
        <taxon>Bacillati</taxon>
        <taxon>Cyanobacteriota</taxon>
        <taxon>Cyanophyceae</taxon>
        <taxon>Oscillatoriophycideae</taxon>
        <taxon>Chroococcales</taxon>
        <taxon>Aphanothecaceae</taxon>
        <taxon>Candidatus Atelocyanobacterium</taxon>
        <taxon>Candidatus Atelocyanobacterium thalassae</taxon>
    </lineage>
</organism>
<keyword evidence="4 6" id="KW-1133">Transmembrane helix</keyword>
<keyword evidence="5 6" id="KW-0472">Membrane</keyword>
<evidence type="ECO:0000256" key="6">
    <source>
        <dbReference type="SAM" id="Phobius"/>
    </source>
</evidence>
<comment type="similarity">
    <text evidence="2">Belongs to the DsbD family.</text>
</comment>
<feature type="transmembrane region" description="Helical" evidence="6">
    <location>
        <begin position="225"/>
        <end position="248"/>
    </location>
</feature>
<dbReference type="PATRIC" id="fig|1527444.3.peg.693"/>
<dbReference type="InterPro" id="IPR051790">
    <property type="entry name" value="Cytochrome_c-biogenesis_DsbD"/>
</dbReference>
<dbReference type="AlphaFoldDB" id="A0A086CGV2"/>
<dbReference type="EMBL" id="JPSP01000007">
    <property type="protein sequence ID" value="KFF41416.1"/>
    <property type="molecule type" value="Genomic_DNA"/>
</dbReference>
<reference evidence="8 9" key="1">
    <citation type="submission" date="2014-08" db="EMBL/GenBank/DDBJ databases">
        <title>Comparative genomics reveals surprising divergence of two closely related strains of uncultivated UCYN-A cyanobacteria.</title>
        <authorList>
            <person name="Bombar D."/>
            <person name="Heller P."/>
            <person name="Sanchez-Baracaldo P."/>
            <person name="Carter B.J."/>
            <person name="Zert J.P."/>
        </authorList>
    </citation>
    <scope>NUCLEOTIDE SEQUENCE [LARGE SCALE GENOMIC DNA]</scope>
</reference>
<evidence type="ECO:0000256" key="3">
    <source>
        <dbReference type="ARBA" id="ARBA00022692"/>
    </source>
</evidence>
<feature type="domain" description="Cytochrome C biogenesis protein transmembrane" evidence="7">
    <location>
        <begin position="38"/>
        <end position="236"/>
    </location>
</feature>
<dbReference type="GO" id="GO:0016020">
    <property type="term" value="C:membrane"/>
    <property type="evidence" value="ECO:0007669"/>
    <property type="project" value="UniProtKB-SubCell"/>
</dbReference>
<evidence type="ECO:0000256" key="1">
    <source>
        <dbReference type="ARBA" id="ARBA00004141"/>
    </source>
</evidence>
<comment type="caution">
    <text evidence="8">The sequence shown here is derived from an EMBL/GenBank/DDBJ whole genome shotgun (WGS) entry which is preliminary data.</text>
</comment>
<feature type="transmembrane region" description="Helical" evidence="6">
    <location>
        <begin position="76"/>
        <end position="101"/>
    </location>
</feature>
<feature type="transmembrane region" description="Helical" evidence="6">
    <location>
        <begin position="113"/>
        <end position="134"/>
    </location>
</feature>
<accession>A0A086CGV2</accession>